<sequence length="183" mass="19290">MDSGSASSFTPQPTRHLLSPDVADMIKIGHVVFSSASLDYCLVELDSGTNITTSSTQSGLLPEPDTPVLISPDGKPQVIERVGRATGICLLAGRSGIVRGRLQGFSHDVKLPLSDEFQPIYTVRLDSPLRNGDSGSMVRDAATGGVFGYIIAVNQAGNTAMVMPIAHVLDSIQEAVNQGMLLP</sequence>
<evidence type="ECO:0000313" key="2">
    <source>
        <dbReference type="Proteomes" id="UP001321760"/>
    </source>
</evidence>
<dbReference type="Proteomes" id="UP001321760">
    <property type="component" value="Unassembled WGS sequence"/>
</dbReference>
<gene>
    <name evidence="1" type="ORF">QBC34DRAFT_415191</name>
</gene>
<organism evidence="1 2">
    <name type="scientific">Podospora aff. communis PSN243</name>
    <dbReference type="NCBI Taxonomy" id="3040156"/>
    <lineage>
        <taxon>Eukaryota</taxon>
        <taxon>Fungi</taxon>
        <taxon>Dikarya</taxon>
        <taxon>Ascomycota</taxon>
        <taxon>Pezizomycotina</taxon>
        <taxon>Sordariomycetes</taxon>
        <taxon>Sordariomycetidae</taxon>
        <taxon>Sordariales</taxon>
        <taxon>Podosporaceae</taxon>
        <taxon>Podospora</taxon>
    </lineage>
</organism>
<name>A0AAV9G9D0_9PEZI</name>
<dbReference type="AlphaFoldDB" id="A0AAV9G9D0"/>
<comment type="caution">
    <text evidence="1">The sequence shown here is derived from an EMBL/GenBank/DDBJ whole genome shotgun (WGS) entry which is preliminary data.</text>
</comment>
<reference evidence="1" key="2">
    <citation type="submission" date="2023-05" db="EMBL/GenBank/DDBJ databases">
        <authorList>
            <consortium name="Lawrence Berkeley National Laboratory"/>
            <person name="Steindorff A."/>
            <person name="Hensen N."/>
            <person name="Bonometti L."/>
            <person name="Westerberg I."/>
            <person name="Brannstrom I.O."/>
            <person name="Guillou S."/>
            <person name="Cros-Aarteil S."/>
            <person name="Calhoun S."/>
            <person name="Haridas S."/>
            <person name="Kuo A."/>
            <person name="Mondo S."/>
            <person name="Pangilinan J."/>
            <person name="Riley R."/>
            <person name="Labutti K."/>
            <person name="Andreopoulos B."/>
            <person name="Lipzen A."/>
            <person name="Chen C."/>
            <person name="Yanf M."/>
            <person name="Daum C."/>
            <person name="Ng V."/>
            <person name="Clum A."/>
            <person name="Ohm R."/>
            <person name="Martin F."/>
            <person name="Silar P."/>
            <person name="Natvig D."/>
            <person name="Lalanne C."/>
            <person name="Gautier V."/>
            <person name="Ament-Velasquez S.L."/>
            <person name="Kruys A."/>
            <person name="Hutchinson M.I."/>
            <person name="Powell A.J."/>
            <person name="Barry K."/>
            <person name="Miller A.N."/>
            <person name="Grigoriev I.V."/>
            <person name="Debuchy R."/>
            <person name="Gladieux P."/>
            <person name="Thoren M.H."/>
            <person name="Johannesson H."/>
        </authorList>
    </citation>
    <scope>NUCLEOTIDE SEQUENCE</scope>
    <source>
        <strain evidence="1">PSN243</strain>
    </source>
</reference>
<evidence type="ECO:0008006" key="3">
    <source>
        <dbReference type="Google" id="ProtNLM"/>
    </source>
</evidence>
<accession>A0AAV9G9D0</accession>
<protein>
    <recommendedName>
        <fullName evidence="3">Serine protease</fullName>
    </recommendedName>
</protein>
<evidence type="ECO:0000313" key="1">
    <source>
        <dbReference type="EMBL" id="KAK4444417.1"/>
    </source>
</evidence>
<reference evidence="1" key="1">
    <citation type="journal article" date="2023" name="Mol. Phylogenet. Evol.">
        <title>Genome-scale phylogeny and comparative genomics of the fungal order Sordariales.</title>
        <authorList>
            <person name="Hensen N."/>
            <person name="Bonometti L."/>
            <person name="Westerberg I."/>
            <person name="Brannstrom I.O."/>
            <person name="Guillou S."/>
            <person name="Cros-Aarteil S."/>
            <person name="Calhoun S."/>
            <person name="Haridas S."/>
            <person name="Kuo A."/>
            <person name="Mondo S."/>
            <person name="Pangilinan J."/>
            <person name="Riley R."/>
            <person name="LaButti K."/>
            <person name="Andreopoulos B."/>
            <person name="Lipzen A."/>
            <person name="Chen C."/>
            <person name="Yan M."/>
            <person name="Daum C."/>
            <person name="Ng V."/>
            <person name="Clum A."/>
            <person name="Steindorff A."/>
            <person name="Ohm R.A."/>
            <person name="Martin F."/>
            <person name="Silar P."/>
            <person name="Natvig D.O."/>
            <person name="Lalanne C."/>
            <person name="Gautier V."/>
            <person name="Ament-Velasquez S.L."/>
            <person name="Kruys A."/>
            <person name="Hutchinson M.I."/>
            <person name="Powell A.J."/>
            <person name="Barry K."/>
            <person name="Miller A.N."/>
            <person name="Grigoriev I.V."/>
            <person name="Debuchy R."/>
            <person name="Gladieux P."/>
            <person name="Hiltunen Thoren M."/>
            <person name="Johannesson H."/>
        </authorList>
    </citation>
    <scope>NUCLEOTIDE SEQUENCE</scope>
    <source>
        <strain evidence="1">PSN243</strain>
    </source>
</reference>
<keyword evidence="2" id="KW-1185">Reference proteome</keyword>
<proteinExistence type="predicted"/>
<dbReference type="EMBL" id="MU865977">
    <property type="protein sequence ID" value="KAK4444417.1"/>
    <property type="molecule type" value="Genomic_DNA"/>
</dbReference>